<accession>A0ABV8DFJ7</accession>
<proteinExistence type="predicted"/>
<reference evidence="2" key="1">
    <citation type="journal article" date="2019" name="Int. J. Syst. Evol. Microbiol.">
        <title>The Global Catalogue of Microorganisms (GCM) 10K type strain sequencing project: providing services to taxonomists for standard genome sequencing and annotation.</title>
        <authorList>
            <consortium name="The Broad Institute Genomics Platform"/>
            <consortium name="The Broad Institute Genome Sequencing Center for Infectious Disease"/>
            <person name="Wu L."/>
            <person name="Ma J."/>
        </authorList>
    </citation>
    <scope>NUCLEOTIDE SEQUENCE [LARGE SCALE GENOMIC DNA]</scope>
    <source>
        <strain evidence="2">CCUG 2113</strain>
    </source>
</reference>
<dbReference type="EMBL" id="JBHSAJ010000060">
    <property type="protein sequence ID" value="MFC3936997.1"/>
    <property type="molecule type" value="Genomic_DNA"/>
</dbReference>
<dbReference type="Proteomes" id="UP001595693">
    <property type="component" value="Unassembled WGS sequence"/>
</dbReference>
<keyword evidence="2" id="KW-1185">Reference proteome</keyword>
<sequence>MRRIVRIYLLIAVLLMQTVVWLSPLAINAQAEQLAHMSVHVQDIDHHHHDDDSLHLSSDSDSSAPHFHVDDGFHPIGLTALFDDSGFAAMQSEPPLAVISEPPTVFLDGLLRPPSLTA</sequence>
<evidence type="ECO:0000313" key="1">
    <source>
        <dbReference type="EMBL" id="MFC3936997.1"/>
    </source>
</evidence>
<protein>
    <recommendedName>
        <fullName evidence="3">Cobalt transporter</fullName>
    </recommendedName>
</protein>
<evidence type="ECO:0008006" key="3">
    <source>
        <dbReference type="Google" id="ProtNLM"/>
    </source>
</evidence>
<name>A0ABV8DFJ7_9BURK</name>
<gene>
    <name evidence="1" type="ORF">ACFOW3_20430</name>
</gene>
<dbReference type="RefSeq" id="WP_055395683.1">
    <property type="nucleotide sequence ID" value="NZ_JAMXAX010000004.1"/>
</dbReference>
<comment type="caution">
    <text evidence="1">The sequence shown here is derived from an EMBL/GenBank/DDBJ whole genome shotgun (WGS) entry which is preliminary data.</text>
</comment>
<organism evidence="1 2">
    <name type="scientific">Acidovorax facilis</name>
    <dbReference type="NCBI Taxonomy" id="12917"/>
    <lineage>
        <taxon>Bacteria</taxon>
        <taxon>Pseudomonadati</taxon>
        <taxon>Pseudomonadota</taxon>
        <taxon>Betaproteobacteria</taxon>
        <taxon>Burkholderiales</taxon>
        <taxon>Comamonadaceae</taxon>
        <taxon>Acidovorax</taxon>
    </lineage>
</organism>
<evidence type="ECO:0000313" key="2">
    <source>
        <dbReference type="Proteomes" id="UP001595693"/>
    </source>
</evidence>